<evidence type="ECO:0000313" key="2">
    <source>
        <dbReference type="EMBL" id="TNJ26436.1"/>
    </source>
</evidence>
<evidence type="ECO:0000313" key="3">
    <source>
        <dbReference type="Proteomes" id="UP000315496"/>
    </source>
</evidence>
<name>A0A4Z1SLC4_GIAMU</name>
<evidence type="ECO:0000256" key="1">
    <source>
        <dbReference type="SAM" id="MobiDB-lite"/>
    </source>
</evidence>
<feature type="region of interest" description="Disordered" evidence="1">
    <location>
        <begin position="741"/>
        <end position="773"/>
    </location>
</feature>
<feature type="region of interest" description="Disordered" evidence="1">
    <location>
        <begin position="1185"/>
        <end position="1236"/>
    </location>
</feature>
<gene>
    <name evidence="2" type="ORF">GMRT_10335</name>
</gene>
<dbReference type="OrthoDB" id="10255191at2759"/>
<feature type="compositionally biased region" description="Basic and acidic residues" evidence="1">
    <location>
        <begin position="500"/>
        <end position="519"/>
    </location>
</feature>
<keyword evidence="3" id="KW-1185">Reference proteome</keyword>
<dbReference type="Proteomes" id="UP000315496">
    <property type="component" value="Chromosome 5"/>
</dbReference>
<feature type="region of interest" description="Disordered" evidence="1">
    <location>
        <begin position="498"/>
        <end position="527"/>
    </location>
</feature>
<sequence>MPGLASPESRPTSAHTLPPNLTKIIKRSQQETQDSRVRSRPSSSRQGFVMMEQKLRENPDYRILCAVCRRWGDRAHLESHEGATPQIRLGSASNYNCQTRTGRARISRVVETILLHLPASLPDALTVCHDTVDWVAGHIALTCTAAEPWFPIPFLQLLDDKAAQLGRQRLAVPTDGPDDIPDDDASFDHEALRREHWEASDVLKTPPIDVEGIARELLQRAETGGGNEERADTAPPQLTRRARARPGFTYDFKDATTEFYKTSRNPLGEAQQVLSSAAINAIHGPREPLLGHTPVRPATQQMTAAEALARKTVFSRPSKSSNQTPKNITPLTAPHTASLDAARRRYTLYTLTGVDDHKGANTAGRIVHRQSADSIRIAENKAALADIESDVQLAVRVYQEGRARAKSVNAVLTEGRRYGANGFKTVSAGQARRAVPDYFTDQIVPKSKALYEQYNSEYQFPATSIHEADEMLDFAEDFTGLGIGKLNRAKLQALGAIEEGVEREREEDTPTSEEAHSDSEDAAAGAQKMAHGEKNAFLYRRTIAEYVTSQLELPQYDNSIRPLAFPADAGERLAQYYSSAQQASGAAKELKAADLLAGGKFGLDPRVYQVLDASKNVFCNADLMLDSDSEGHLERRGTKRGDDGELYTCIFEDSEPSDPQAPPPEDRVEAPELAMVKQSEIYSGVVEGLKPVAAILDKPDNPLIMPDPASNLIMRQAVAAKTKLIKADAAAKAEAAAQAAKAARERANKGGDQSTSKGKKASGKTKSKATQPSALDLMSKYTVSGAPSSYENLAVEITRGVAEVRALSRDARRVTALAAAEIEPARVEEQKYVEEQRISLRTTRTFNALSEAARKAVEKTGDITAARTAGTARIAKAHLGNTVLYKEGLERYERTKLPDEEPDDHSSILTKVTLGLKPRAFDSRSPEARLIQTEEMTSRPLRKEDDGTVPLFEKTYLPINAPAHKPGFVQTTIPYVDRQRNSQSQFERVIESRAMMSQNVLPHVSDYTTAGGEPPYIPNPTSVFELATAGARGRAAVDTHTLPSRKDITDFFDDRAIISADPQTQVYKLQNLPTDSQLKCDGLLNTVRPEASLFNNNAEVTVPASTAALEKKDDIMAIGDLASSAQDIYASNPAAFQKERLLAGEFGRPAALPSVALLGKALFEERSAHIRQGLQERGIVIVEPADRPSSQGNPPLVNLAAPATRIGPDPLPRVLQKKGTKGKKGKKGKKGRKGKK</sequence>
<dbReference type="EMBL" id="VDLU01000005">
    <property type="protein sequence ID" value="TNJ26436.1"/>
    <property type="molecule type" value="Genomic_DNA"/>
</dbReference>
<accession>A0A4Z1SLC4</accession>
<feature type="region of interest" description="Disordered" evidence="1">
    <location>
        <begin position="1"/>
        <end position="48"/>
    </location>
</feature>
<protein>
    <submittedName>
        <fullName evidence="2">Uncharacterized protein</fullName>
    </submittedName>
</protein>
<organism evidence="2 3">
    <name type="scientific">Giardia muris</name>
    <dbReference type="NCBI Taxonomy" id="5742"/>
    <lineage>
        <taxon>Eukaryota</taxon>
        <taxon>Metamonada</taxon>
        <taxon>Diplomonadida</taxon>
        <taxon>Hexamitidae</taxon>
        <taxon>Giardiinae</taxon>
        <taxon>Giardia</taxon>
    </lineage>
</organism>
<dbReference type="VEuPathDB" id="GiardiaDB:GMRT_10335"/>
<reference evidence="2 3" key="1">
    <citation type="submission" date="2019-05" db="EMBL/GenBank/DDBJ databases">
        <title>The compact genome of Giardia muris reveals important steps in the evolution of intestinal protozoan parasites.</title>
        <authorList>
            <person name="Xu F."/>
            <person name="Jimenez-Gonzalez A."/>
            <person name="Einarsson E."/>
            <person name="Astvaldsson A."/>
            <person name="Peirasmaki D."/>
            <person name="Eckmann L."/>
            <person name="Andersson J.O."/>
            <person name="Svard S.G."/>
            <person name="Jerlstrom-Hultqvist J."/>
        </authorList>
    </citation>
    <scope>NUCLEOTIDE SEQUENCE [LARGE SCALE GENOMIC DNA]</scope>
    <source>
        <strain evidence="2 3">Roberts-Thomson</strain>
    </source>
</reference>
<feature type="compositionally biased region" description="Basic residues" evidence="1">
    <location>
        <begin position="1215"/>
        <end position="1236"/>
    </location>
</feature>
<dbReference type="AlphaFoldDB" id="A0A4Z1SLC4"/>
<proteinExistence type="predicted"/>
<comment type="caution">
    <text evidence="2">The sequence shown here is derived from an EMBL/GenBank/DDBJ whole genome shotgun (WGS) entry which is preliminary data.</text>
</comment>
<feature type="region of interest" description="Disordered" evidence="1">
    <location>
        <begin position="313"/>
        <end position="334"/>
    </location>
</feature>
<feature type="compositionally biased region" description="Polar residues" evidence="1">
    <location>
        <begin position="315"/>
        <end position="330"/>
    </location>
</feature>
<feature type="compositionally biased region" description="Basic residues" evidence="1">
    <location>
        <begin position="757"/>
        <end position="767"/>
    </location>
</feature>